<name>A0A917V3I8_9HYPH</name>
<dbReference type="Gene3D" id="2.30.30.40">
    <property type="entry name" value="SH3 Domains"/>
    <property type="match status" value="1"/>
</dbReference>
<dbReference type="EMBL" id="BMMF01000005">
    <property type="protein sequence ID" value="GGK32005.1"/>
    <property type="molecule type" value="Genomic_DNA"/>
</dbReference>
<organism evidence="3 4">
    <name type="scientific">Salinarimonas ramus</name>
    <dbReference type="NCBI Taxonomy" id="690164"/>
    <lineage>
        <taxon>Bacteria</taxon>
        <taxon>Pseudomonadati</taxon>
        <taxon>Pseudomonadota</taxon>
        <taxon>Alphaproteobacteria</taxon>
        <taxon>Hyphomicrobiales</taxon>
        <taxon>Salinarimonadaceae</taxon>
        <taxon>Salinarimonas</taxon>
    </lineage>
</organism>
<evidence type="ECO:0000313" key="3">
    <source>
        <dbReference type="EMBL" id="GGK32005.1"/>
    </source>
</evidence>
<dbReference type="InterPro" id="IPR003646">
    <property type="entry name" value="SH3-like_bac-type"/>
</dbReference>
<sequence length="211" mass="22738">MVIEAVLRGLARARPVLAGALALAALGAVSGAQAEPARTTADLNLRQGPGTQYAIVASMPRGSLVDVRDCVRSWCEVGYRGRIGWASRRFLALGAVPGPIAPRPIAPGPVIPGPVVPGPVRPVPEAAPPFPFPFIGDGPRRPARAECRERPVFWLVGERATERRLQEALNASGARTLRVEEPGRFYTQEYRPDRLSVRVDVRNVVVDVACR</sequence>
<evidence type="ECO:0000313" key="4">
    <source>
        <dbReference type="Proteomes" id="UP000600449"/>
    </source>
</evidence>
<reference evidence="3 4" key="1">
    <citation type="journal article" date="2014" name="Int. J. Syst. Evol. Microbiol.">
        <title>Complete genome sequence of Corynebacterium casei LMG S-19264T (=DSM 44701T), isolated from a smear-ripened cheese.</title>
        <authorList>
            <consortium name="US DOE Joint Genome Institute (JGI-PGF)"/>
            <person name="Walter F."/>
            <person name="Albersmeier A."/>
            <person name="Kalinowski J."/>
            <person name="Ruckert C."/>
        </authorList>
    </citation>
    <scope>NUCLEOTIDE SEQUENCE [LARGE SCALE GENOMIC DNA]</scope>
    <source>
        <strain evidence="3 4">CGMCC 1.9161</strain>
    </source>
</reference>
<feature type="domain" description="SH3b" evidence="2">
    <location>
        <begin position="42"/>
        <end position="91"/>
    </location>
</feature>
<feature type="signal peptide" evidence="1">
    <location>
        <begin position="1"/>
        <end position="34"/>
    </location>
</feature>
<dbReference type="Proteomes" id="UP000600449">
    <property type="component" value="Unassembled WGS sequence"/>
</dbReference>
<gene>
    <name evidence="3" type="ORF">GCM10011322_18310</name>
</gene>
<accession>A0A917V3I8</accession>
<keyword evidence="1" id="KW-0732">Signal</keyword>
<evidence type="ECO:0000256" key="1">
    <source>
        <dbReference type="SAM" id="SignalP"/>
    </source>
</evidence>
<dbReference type="InterPro" id="IPR021719">
    <property type="entry name" value="Prot_inh_I78"/>
</dbReference>
<evidence type="ECO:0000259" key="2">
    <source>
        <dbReference type="Pfam" id="PF08239"/>
    </source>
</evidence>
<comment type="caution">
    <text evidence="3">The sequence shown here is derived from an EMBL/GenBank/DDBJ whole genome shotgun (WGS) entry which is preliminary data.</text>
</comment>
<keyword evidence="4" id="KW-1185">Reference proteome</keyword>
<dbReference type="AlphaFoldDB" id="A0A917V3I8"/>
<feature type="chain" id="PRO_5037609912" description="SH3b domain-containing protein" evidence="1">
    <location>
        <begin position="35"/>
        <end position="211"/>
    </location>
</feature>
<proteinExistence type="predicted"/>
<dbReference type="Gene3D" id="3.30.10.10">
    <property type="entry name" value="Trypsin Inhibitor V, subunit A"/>
    <property type="match status" value="1"/>
</dbReference>
<dbReference type="Pfam" id="PF08239">
    <property type="entry name" value="SH3_3"/>
    <property type="match status" value="1"/>
</dbReference>
<dbReference type="Pfam" id="PF11720">
    <property type="entry name" value="Inhibitor_I78"/>
    <property type="match status" value="1"/>
</dbReference>
<protein>
    <recommendedName>
        <fullName evidence="2">SH3b domain-containing protein</fullName>
    </recommendedName>
</protein>
<dbReference type="RefSeq" id="WP_188911975.1">
    <property type="nucleotide sequence ID" value="NZ_BMMF01000005.1"/>
</dbReference>